<organism evidence="1 2">
    <name type="scientific">Prunus yedoensis var. nudiflora</name>
    <dbReference type="NCBI Taxonomy" id="2094558"/>
    <lineage>
        <taxon>Eukaryota</taxon>
        <taxon>Viridiplantae</taxon>
        <taxon>Streptophyta</taxon>
        <taxon>Embryophyta</taxon>
        <taxon>Tracheophyta</taxon>
        <taxon>Spermatophyta</taxon>
        <taxon>Magnoliopsida</taxon>
        <taxon>eudicotyledons</taxon>
        <taxon>Gunneridae</taxon>
        <taxon>Pentapetalae</taxon>
        <taxon>rosids</taxon>
        <taxon>fabids</taxon>
        <taxon>Rosales</taxon>
        <taxon>Rosaceae</taxon>
        <taxon>Amygdaloideae</taxon>
        <taxon>Amygdaleae</taxon>
        <taxon>Prunus</taxon>
    </lineage>
</organism>
<comment type="caution">
    <text evidence="1">The sequence shown here is derived from an EMBL/GenBank/DDBJ whole genome shotgun (WGS) entry which is preliminary data.</text>
</comment>
<evidence type="ECO:0000313" key="1">
    <source>
        <dbReference type="EMBL" id="PQP93765.1"/>
    </source>
</evidence>
<sequence length="62" mass="6890">MPAVGSLGAFCVGNNDTITSSEGKYSPCRDPVEPPPSMIELSLYSIVLDYEDQEYFNYMMSE</sequence>
<dbReference type="AlphaFoldDB" id="A0A314YWH6"/>
<dbReference type="EMBL" id="PJQY01002434">
    <property type="protein sequence ID" value="PQP93765.1"/>
    <property type="molecule type" value="Genomic_DNA"/>
</dbReference>
<accession>A0A314YWH6</accession>
<protein>
    <submittedName>
        <fullName evidence="1">Uncharacterized protein</fullName>
    </submittedName>
</protein>
<dbReference type="Proteomes" id="UP000250321">
    <property type="component" value="Unassembled WGS sequence"/>
</dbReference>
<gene>
    <name evidence="1" type="ORF">Pyn_09975</name>
</gene>
<keyword evidence="2" id="KW-1185">Reference proteome</keyword>
<name>A0A314YWH6_PRUYE</name>
<proteinExistence type="predicted"/>
<evidence type="ECO:0000313" key="2">
    <source>
        <dbReference type="Proteomes" id="UP000250321"/>
    </source>
</evidence>
<reference evidence="1 2" key="1">
    <citation type="submission" date="2018-02" db="EMBL/GenBank/DDBJ databases">
        <title>Draft genome of wild Prunus yedoensis var. nudiflora.</title>
        <authorList>
            <person name="Baek S."/>
            <person name="Kim J.-H."/>
            <person name="Choi K."/>
            <person name="Kim G.-B."/>
            <person name="Cho A."/>
            <person name="Jang H."/>
            <person name="Shin C.-H."/>
            <person name="Yu H.-J."/>
            <person name="Mun J.-H."/>
        </authorList>
    </citation>
    <scope>NUCLEOTIDE SEQUENCE [LARGE SCALE GENOMIC DNA]</scope>
    <source>
        <strain evidence="2">cv. Jeju island</strain>
        <tissue evidence="1">Leaf</tissue>
    </source>
</reference>